<dbReference type="GO" id="GO:0005351">
    <property type="term" value="F:carbohydrate:proton symporter activity"/>
    <property type="evidence" value="ECO:0007669"/>
    <property type="project" value="TreeGrafter"/>
</dbReference>
<protein>
    <recommendedName>
        <fullName evidence="10">Major facilitator superfamily (MFS) profile domain-containing protein</fullName>
    </recommendedName>
</protein>
<dbReference type="GO" id="GO:0016020">
    <property type="term" value="C:membrane"/>
    <property type="evidence" value="ECO:0007669"/>
    <property type="project" value="UniProtKB-SubCell"/>
</dbReference>
<evidence type="ECO:0000259" key="10">
    <source>
        <dbReference type="PROSITE" id="PS50850"/>
    </source>
</evidence>
<evidence type="ECO:0000256" key="1">
    <source>
        <dbReference type="ARBA" id="ARBA00004141"/>
    </source>
</evidence>
<feature type="transmembrane region" description="Helical" evidence="9">
    <location>
        <begin position="114"/>
        <end position="138"/>
    </location>
</feature>
<evidence type="ECO:0000256" key="2">
    <source>
        <dbReference type="ARBA" id="ARBA00010992"/>
    </source>
</evidence>
<comment type="subcellular location">
    <subcellularLocation>
        <location evidence="1">Membrane</location>
        <topology evidence="1">Multi-pass membrane protein</topology>
    </subcellularLocation>
</comment>
<keyword evidence="3 8" id="KW-0813">Transport</keyword>
<dbReference type="InterPro" id="IPR005828">
    <property type="entry name" value="MFS_sugar_transport-like"/>
</dbReference>
<keyword evidence="4 9" id="KW-0812">Transmembrane</keyword>
<dbReference type="Gene3D" id="1.20.1250.20">
    <property type="entry name" value="MFS general substrate transporter like domains"/>
    <property type="match status" value="1"/>
</dbReference>
<dbReference type="PANTHER" id="PTHR48022">
    <property type="entry name" value="PLASTIDIC GLUCOSE TRANSPORTER 4"/>
    <property type="match status" value="1"/>
</dbReference>
<dbReference type="PROSITE" id="PS50850">
    <property type="entry name" value="MFS"/>
    <property type="match status" value="1"/>
</dbReference>
<feature type="transmembrane region" description="Helical" evidence="9">
    <location>
        <begin position="150"/>
        <end position="172"/>
    </location>
</feature>
<feature type="domain" description="Major facilitator superfamily (MFS) profile" evidence="10">
    <location>
        <begin position="21"/>
        <end position="456"/>
    </location>
</feature>
<evidence type="ECO:0000256" key="6">
    <source>
        <dbReference type="ARBA" id="ARBA00023136"/>
    </source>
</evidence>
<feature type="transmembrane region" description="Helical" evidence="9">
    <location>
        <begin position="269"/>
        <end position="294"/>
    </location>
</feature>
<name>A0A9P6W7F3_RHOMI</name>
<dbReference type="InterPro" id="IPR005829">
    <property type="entry name" value="Sugar_transporter_CS"/>
</dbReference>
<organism evidence="11 12">
    <name type="scientific">Rhodotorula mucilaginosa</name>
    <name type="common">Yeast</name>
    <name type="synonym">Rhodotorula rubra</name>
    <dbReference type="NCBI Taxonomy" id="5537"/>
    <lineage>
        <taxon>Eukaryota</taxon>
        <taxon>Fungi</taxon>
        <taxon>Dikarya</taxon>
        <taxon>Basidiomycota</taxon>
        <taxon>Pucciniomycotina</taxon>
        <taxon>Microbotryomycetes</taxon>
        <taxon>Sporidiobolales</taxon>
        <taxon>Sporidiobolaceae</taxon>
        <taxon>Rhodotorula</taxon>
    </lineage>
</organism>
<dbReference type="FunFam" id="1.20.1250.20:FF:000134">
    <property type="entry name" value="MFS sugar transporter protein"/>
    <property type="match status" value="1"/>
</dbReference>
<evidence type="ECO:0000256" key="7">
    <source>
        <dbReference type="ARBA" id="ARBA00049119"/>
    </source>
</evidence>
<feature type="transmembrane region" description="Helical" evidence="9">
    <location>
        <begin position="434"/>
        <end position="452"/>
    </location>
</feature>
<evidence type="ECO:0000256" key="8">
    <source>
        <dbReference type="RuleBase" id="RU003346"/>
    </source>
</evidence>
<dbReference type="EMBL" id="PUHQ01000013">
    <property type="protein sequence ID" value="KAG0664600.1"/>
    <property type="molecule type" value="Genomic_DNA"/>
</dbReference>
<dbReference type="InterPro" id="IPR050360">
    <property type="entry name" value="MFS_Sugar_Transporters"/>
</dbReference>
<dbReference type="InterPro" id="IPR020846">
    <property type="entry name" value="MFS_dom"/>
</dbReference>
<dbReference type="Pfam" id="PF00083">
    <property type="entry name" value="Sugar_tr"/>
    <property type="match status" value="1"/>
</dbReference>
<dbReference type="AlphaFoldDB" id="A0A9P6W7F3"/>
<feature type="transmembrane region" description="Helical" evidence="9">
    <location>
        <begin position="366"/>
        <end position="386"/>
    </location>
</feature>
<comment type="catalytic activity">
    <reaction evidence="7">
        <text>myo-inositol(out) + H(+)(out) = myo-inositol(in) + H(+)(in)</text>
        <dbReference type="Rhea" id="RHEA:60364"/>
        <dbReference type="ChEBI" id="CHEBI:15378"/>
        <dbReference type="ChEBI" id="CHEBI:17268"/>
    </reaction>
</comment>
<evidence type="ECO:0000256" key="9">
    <source>
        <dbReference type="SAM" id="Phobius"/>
    </source>
</evidence>
<evidence type="ECO:0000313" key="11">
    <source>
        <dbReference type="EMBL" id="KAG0664600.1"/>
    </source>
</evidence>
<evidence type="ECO:0000256" key="3">
    <source>
        <dbReference type="ARBA" id="ARBA00022448"/>
    </source>
</evidence>
<keyword evidence="5 9" id="KW-1133">Transmembrane helix</keyword>
<evidence type="ECO:0000313" key="12">
    <source>
        <dbReference type="Proteomes" id="UP000777482"/>
    </source>
</evidence>
<comment type="caution">
    <text evidence="11">The sequence shown here is derived from an EMBL/GenBank/DDBJ whole genome shotgun (WGS) entry which is preliminary data.</text>
</comment>
<dbReference type="PANTHER" id="PTHR48022:SF2">
    <property type="entry name" value="PLASTIDIC GLUCOSE TRANSPORTER 4"/>
    <property type="match status" value="1"/>
</dbReference>
<dbReference type="Proteomes" id="UP000777482">
    <property type="component" value="Unassembled WGS sequence"/>
</dbReference>
<dbReference type="PROSITE" id="PS00217">
    <property type="entry name" value="SUGAR_TRANSPORT_2"/>
    <property type="match status" value="1"/>
</dbReference>
<feature type="transmembrane region" description="Helical" evidence="9">
    <location>
        <begin position="184"/>
        <end position="205"/>
    </location>
</feature>
<accession>A0A9P6W7F3</accession>
<dbReference type="SUPFAM" id="SSF103473">
    <property type="entry name" value="MFS general substrate transporter"/>
    <property type="match status" value="1"/>
</dbReference>
<dbReference type="NCBIfam" id="TIGR00879">
    <property type="entry name" value="SP"/>
    <property type="match status" value="1"/>
</dbReference>
<reference evidence="11 12" key="1">
    <citation type="submission" date="2020-11" db="EMBL/GenBank/DDBJ databases">
        <title>Kefir isolates.</title>
        <authorList>
            <person name="Marcisauskas S."/>
            <person name="Kim Y."/>
            <person name="Blasche S."/>
        </authorList>
    </citation>
    <scope>NUCLEOTIDE SEQUENCE [LARGE SCALE GENOMIC DNA]</scope>
    <source>
        <strain evidence="11 12">KR</strain>
    </source>
</reference>
<dbReference type="OrthoDB" id="5399138at2759"/>
<feature type="transmembrane region" description="Helical" evidence="9">
    <location>
        <begin position="335"/>
        <end position="354"/>
    </location>
</feature>
<gene>
    <name evidence="11" type="ORF">C6P46_001196</name>
</gene>
<keyword evidence="12" id="KW-1185">Reference proteome</keyword>
<feature type="transmembrane region" description="Helical" evidence="9">
    <location>
        <begin position="56"/>
        <end position="78"/>
    </location>
</feature>
<evidence type="ECO:0000256" key="4">
    <source>
        <dbReference type="ARBA" id="ARBA00022692"/>
    </source>
</evidence>
<feature type="transmembrane region" description="Helical" evidence="9">
    <location>
        <begin position="306"/>
        <end position="328"/>
    </location>
</feature>
<comment type="similarity">
    <text evidence="2 8">Belongs to the major facilitator superfamily. Sugar transporter (TC 2.A.1.1) family.</text>
</comment>
<dbReference type="InterPro" id="IPR003663">
    <property type="entry name" value="Sugar/inositol_transpt"/>
</dbReference>
<proteinExistence type="inferred from homology"/>
<sequence length="529" mass="56745">MNLSLAGLHRPSKYTMRVFRTTLFVSLAAGLFGFDTGSIGAITEMQTFKDEFGELTSLVRGLVVSIILVPSALTGMLAGNVSDKISRKRAIGLGAAIFGVGSALSAGAKKSLAMLIVGRCVAGAGEGLFLGCLGVYLTEISPRHLRSQMILLQQIFCTGAIATAFFVCYGTVNIPNSMGWRLPFIIQTITAIVVACGAPFLPYSARWLLSKGRREEALHVLDRLVGPENAHNADERRELLATPAAANKNMSQLEALRDIWRPGVRGRTILGIALNVFQQLSGIDFVLFYAPLLFTQAGLDPSTSSFIASGCTGLVLLVCTVCGTFYIDRVGRRKIWLVGGTATAFCHFVLALLYATGAARGNVGKYVVIVFIELFAVSFVLSWSLVTKLYAAEIQPTRTRAAAASTGQGLNQLANFAVAVSGPAFLEASSFGPYLMYGGFTALGVIFAIFFMPEVLGKTLESIDSTFQGSPVAVSWPKVFTSARLTEVRQRKNSRSQSTTLPGETRDEIRAHIAMQTIGEDDNAVSEDD</sequence>
<dbReference type="InterPro" id="IPR036259">
    <property type="entry name" value="MFS_trans_sf"/>
</dbReference>
<dbReference type="PRINTS" id="PR00171">
    <property type="entry name" value="SUGRTRNSPORT"/>
</dbReference>
<feature type="transmembrane region" description="Helical" evidence="9">
    <location>
        <begin position="90"/>
        <end position="108"/>
    </location>
</feature>
<keyword evidence="6 9" id="KW-0472">Membrane</keyword>
<evidence type="ECO:0000256" key="5">
    <source>
        <dbReference type="ARBA" id="ARBA00022989"/>
    </source>
</evidence>